<evidence type="ECO:0000313" key="3">
    <source>
        <dbReference type="Proteomes" id="UP000295302"/>
    </source>
</evidence>
<dbReference type="Pfam" id="PF08044">
    <property type="entry name" value="DUF1707"/>
    <property type="match status" value="1"/>
</dbReference>
<evidence type="ECO:0000259" key="1">
    <source>
        <dbReference type="Pfam" id="PF08044"/>
    </source>
</evidence>
<dbReference type="RefSeq" id="WP_132617034.1">
    <property type="nucleotide sequence ID" value="NZ_SMKQ01000105.1"/>
</dbReference>
<protein>
    <submittedName>
        <fullName evidence="2">DUF1707 domain-containing protein</fullName>
    </submittedName>
</protein>
<name>A0A4R4YJ57_9ACTN</name>
<organism evidence="2 3">
    <name type="scientific">Nonomuraea terrae</name>
    <dbReference type="NCBI Taxonomy" id="2530383"/>
    <lineage>
        <taxon>Bacteria</taxon>
        <taxon>Bacillati</taxon>
        <taxon>Actinomycetota</taxon>
        <taxon>Actinomycetes</taxon>
        <taxon>Streptosporangiales</taxon>
        <taxon>Streptosporangiaceae</taxon>
        <taxon>Nonomuraea</taxon>
    </lineage>
</organism>
<dbReference type="OrthoDB" id="3428481at2"/>
<dbReference type="PANTHER" id="PTHR40763:SF5">
    <property type="entry name" value="MEMBRANE PROTEIN"/>
    <property type="match status" value="1"/>
</dbReference>
<sequence>MSGIGIRETDRDRAVHLVQQAYADGRLSSGELERRLESVLTAATSGELEHQLADLPDDVVELGSTGGSITRTGDWRVPRLLRVSSGYGGVRLDLSRAVIAHPVVDIEIHLAYGSALVVLPPGASADADGAQTGWGGITSKVRGHGGSPHVRVTGWLAHGHIKIRHPRAWRRK</sequence>
<dbReference type="PANTHER" id="PTHR40763">
    <property type="entry name" value="MEMBRANE PROTEIN-RELATED"/>
    <property type="match status" value="1"/>
</dbReference>
<evidence type="ECO:0000313" key="2">
    <source>
        <dbReference type="EMBL" id="TDD44029.1"/>
    </source>
</evidence>
<dbReference type="Proteomes" id="UP000295302">
    <property type="component" value="Unassembled WGS sequence"/>
</dbReference>
<gene>
    <name evidence="2" type="ORF">E1286_27795</name>
</gene>
<feature type="domain" description="DUF1707" evidence="1">
    <location>
        <begin position="7"/>
        <end position="56"/>
    </location>
</feature>
<dbReference type="EMBL" id="SMKQ01000105">
    <property type="protein sequence ID" value="TDD44029.1"/>
    <property type="molecule type" value="Genomic_DNA"/>
</dbReference>
<dbReference type="AlphaFoldDB" id="A0A4R4YJ57"/>
<accession>A0A4R4YJ57</accession>
<proteinExistence type="predicted"/>
<keyword evidence="3" id="KW-1185">Reference proteome</keyword>
<reference evidence="2 3" key="1">
    <citation type="submission" date="2019-03" db="EMBL/GenBank/DDBJ databases">
        <title>Draft genome sequences of novel Actinobacteria.</title>
        <authorList>
            <person name="Sahin N."/>
            <person name="Ay H."/>
            <person name="Saygin H."/>
        </authorList>
    </citation>
    <scope>NUCLEOTIDE SEQUENCE [LARGE SCALE GENOMIC DNA]</scope>
    <source>
        <strain evidence="2 3">CH32</strain>
    </source>
</reference>
<comment type="caution">
    <text evidence="2">The sequence shown here is derived from an EMBL/GenBank/DDBJ whole genome shotgun (WGS) entry which is preliminary data.</text>
</comment>
<dbReference type="InterPro" id="IPR012551">
    <property type="entry name" value="DUF1707_SHOCT-like"/>
</dbReference>